<evidence type="ECO:0000256" key="4">
    <source>
        <dbReference type="ARBA" id="ARBA00022695"/>
    </source>
</evidence>
<dbReference type="SUPFAM" id="SSF56672">
    <property type="entry name" value="DNA/RNA polymerases"/>
    <property type="match status" value="1"/>
</dbReference>
<dbReference type="GO" id="GO:0003724">
    <property type="term" value="F:RNA helicase activity"/>
    <property type="evidence" value="ECO:0007669"/>
    <property type="project" value="InterPro"/>
</dbReference>
<keyword evidence="13" id="KW-1133">Transmembrane helix</keyword>
<keyword evidence="6" id="KW-0378">Hydrolase</keyword>
<evidence type="ECO:0000256" key="9">
    <source>
        <dbReference type="ARBA" id="ARBA00022844"/>
    </source>
</evidence>
<dbReference type="InterPro" id="IPR043502">
    <property type="entry name" value="DNA/RNA_pol_sf"/>
</dbReference>
<dbReference type="EMBL" id="MT025119">
    <property type="protein sequence ID" value="QIS87995.1"/>
    <property type="molecule type" value="Genomic_RNA"/>
</dbReference>
<keyword evidence="13" id="KW-0812">Transmembrane</keyword>
<evidence type="ECO:0000256" key="11">
    <source>
        <dbReference type="SAM" id="Coils"/>
    </source>
</evidence>
<dbReference type="GO" id="GO:0008234">
    <property type="term" value="F:cysteine-type peptidase activity"/>
    <property type="evidence" value="ECO:0007669"/>
    <property type="project" value="UniProtKB-KW"/>
</dbReference>
<dbReference type="PROSITE" id="PS51218">
    <property type="entry name" value="SF3_HELICASE_2"/>
    <property type="match status" value="1"/>
</dbReference>
<feature type="compositionally biased region" description="Polar residues" evidence="12">
    <location>
        <begin position="2955"/>
        <end position="2977"/>
    </location>
</feature>
<evidence type="ECO:0000256" key="13">
    <source>
        <dbReference type="SAM" id="Phobius"/>
    </source>
</evidence>
<dbReference type="Pfam" id="PF00910">
    <property type="entry name" value="RNA_helicase"/>
    <property type="match status" value="1"/>
</dbReference>
<dbReference type="InterPro" id="IPR014759">
    <property type="entry name" value="Helicase_SF3_ssRNA_vir"/>
</dbReference>
<feature type="coiled-coil region" evidence="11">
    <location>
        <begin position="2904"/>
        <end position="2936"/>
    </location>
</feature>
<name>A0A6H0DIJ1_9VIRU</name>
<evidence type="ECO:0000256" key="3">
    <source>
        <dbReference type="ARBA" id="ARBA00022679"/>
    </source>
</evidence>
<keyword evidence="11" id="KW-0175">Coiled coil</keyword>
<feature type="region of interest" description="Disordered" evidence="12">
    <location>
        <begin position="2951"/>
        <end position="2996"/>
    </location>
</feature>
<sequence>MAPPPPPPPTNEDACAATSIGSTISSSVKFMVTMLINGMTNIGLVDAKTISEQANITKDAGVFGSMLGDLVPTLMKLITDALTPAEMGATAQLENMATIVNAHLGTPLTDYVADRNLSEELFAIPEKVIKLLASLPKDIDAAHNCTSLSSVLVQTTSAINNKIVILKGLRAGQNRVDPVCVVFAGRPGVGKSTMIDNLHESLAVQMKWSNSNLYQMRLDGKHFSPYGHQSGFTYDEFAKGSFDKCPLTAVQNELFSGIPYAIPGAALETKNQHLTSKVGYLTTNHAFPVNGDRNPQQMTLMSFNAFRSRMVWFEIIDDVIGNHPDPRSVTWNHRQADWSHLSIRLWRMGAGGPGHINITYDQMRRYIIGQACMKEQSFLQNFMRSIPFRALPVDQQQVFIDRLEVVALSLPTRENGGFPADPLPPVLPDPVNNVAASTANGEFFVMRLQGKPGVGKTRCMSRIVNVLRAATSLPVVHVPRTFDAPLAPSIYILDDILLNENDDILYMEWVNRIGAGSIIIIITNNIIGKTLCFGRSVRSLIANYKMGAGLRTYCWDAPYPPNYSGIARRIGLPGLVWDGSNCIIVPEDSCATFTFQSCTNVTLNGEPFDASDKSMFNYIVEKYDKFIKKSYILEYCTDAPPAITNYDITIVCDDLAMMPELLSNPDNMVTATLSNFKGVTIRPSPEFKNLAAGNSSAVDFIIPFATPDVSIFIQALLSAVMKLKTDVKIKLTIAPGTVRQSIIVAVGNRVWGLPGGPPAPGRIQFLGPHLLYHYGPATTVMTTAEAYQEYLARSKLQVWDHAHFRVQYAILIQQEHPGVIGHHRAYRSDVTNLLRWSKIRGFISDNSGLIKLCFALIAILAIIGAMTHLFSGFISDTASKVTFTIKEYFNRFVGTPITAQTQVEAQQLLLNVSACARGAANGLAGSRRTQEYSDDYENFESRISMNGRRMADVEFRSEIASNAAGRNALHDYYNSRGYSTQESYNRVKMDAAGTEVFSCSVEVIKEPVANHADIDTTFMHSHSCTKCKSIFTHIHAKAYTHGTTCPSCQNVKKLACNGCTNPLTSYYAYIANKAYCTDCVLSQELVLNVDSASVLNLPSVNKNQTPMQATCNAIAKNLMQVHGRQRLYGIAIKGHLVIAPSHVISYEGELISATFDSGTGTITVPLKTLFVEHETQTAVFELPKTVQQFKDITHLIATSIQLRDVTRGTIFKISCAGVTGFSTSGLVRYEVVNHTDSTLDHYIHQAHALVLYNNEQDSELTLGRGDCGAPLIVVTNTGLVRFGGLFTSTSATTFTSTTLLPVLRFLSTRVESLSADGWEETRINDQVFMTPTAYGTILRSLTPSKFVSKHNNILGYSRELRDFGAPKNAHMPVLANFPKLNFPINCAPSALTLARVTDKSKLSVDIDGKPNILFTQVDLFGTTTPSFDHTTLDAVNQYLTRYFLTHIEETKPLSWERVLNGERNQKHADYGLLNAIEPSASAGLYFSKIRSKKSKGDIVTNTAFEGQVHNYVFANEHGLELKALLDQNEHFLKNGIPCLHLSKCCEKDELLPIEKIAIGKTRCFISCDFVLVLMQKRYLGDFTIQMARNRDHMHSQRGVNPYTEFTPLAKRLKSMGGTEIAIDYSRFDRNVQYHTRRALYDIISQSMKSMPDARKFFKALADQDANSMLTFHGNLYKRNTAAGLLSGEWGTTIVGDFANLQNLLYAVFSRYKELNGQYPVATQVRSLFDCITYSDDAKATFHPSLKMTFEDLVHYGNQIGYIVTRADKDALLDSEDTFLSRSMMLSKDGLVYPALKITSITRVLHFTTSMEPDQLFTNICGGLREAALHGEDMYNLFVEDAKAIVRKLPAFYKKNLVPRLVYPEYSMIRSEWKHYINFKDHFDWSNCFSVLDLDSTVYNHNFDIIRRDTRFQQSFFSTLASMNLPVMSVNSCGSFQSLYANEENPVSWIHEYFALYQPNDLPTESYTTKGPDNCLVWLCTIHGNFNRREYAHTTTWQHSKKDAKREAYALLKRDLKNRIQPAEPREVKLLSPKKVSYNPIHQLDTGDDPWPTPSIPVPSIRTREDVKASLPTKPYKFEPQKFETLELAFSDLSMDPCPSDFISACNLWFQQHPTEDTPTIGWDDHHRWTCTLTGEVFNRRYDLTSSMHMAKQDAKQDVYKQLYAILCSPPKVVRSASGANVNSPHMQQCIGVSGRKHTLTRQKHFDPCGSYVYRTIIHMGGREAVSKWFPNILESDNDAWHILADTLASRDFCDVFACSTTKSEINLMPAANIGVVPVPVSVEASPQVLMGKGTVMPYPIMTATNGLPNFSNLLGPSQNVFDAMGEYRHVKTVDLVGDQPPLTVLATLTLEDVAPPTKWLQSAHNYHSGTMKFSLTFESLPTGAGSFIVFLYTGELTGNLVTWDVIQRRNWQVIIVNKMGAQTIEVELPVTSISAQNILISSPNSAQIKIGIAVHTKLVPTFPEASTVVAMNVYQRMKMSLEGPMPYCVTDFKGLPATLVTRAAISTNMSDFYTGRTLSELLAQSDRDPLYLSMDGLGGIVGTEPTTGALHQRCNSTSFLYMNSSYLTTDNIYTDHCYDVGERRCYSRLFDFPVIANTPNFTVPALTDTELTAFKNYGMLPGIDNTRCVVGNDPYARVLFVASFLTGPISVATYNLAFLIRQDFLIPSGTCYVTATTEGLIYTLAYNLPLNESLYAQVRFTGVELPQYMRTYATVPAMKYVDIPASCVALVLTEATPMTPHRWALAATTRSHSNFINVLNQIFRFSGARTGEVIDFDMVDPSSSQVIASIRYDPATTMMYARNGINQYHFIYNTTIQNAVITNLRASLTTAALPYNNPFPAWVSRFGETTIYTSERSLPKIHLPFPDRDFVDLDELPEQVDVMACASLVAGLGAGLLSGVGGAISDHQNRKHELEMQDKELQTKQAMQNREHTQQNTNREDIQEHDSLNREDNQAHQTGMQASDQQHQRLTQESAQQYGRDLQDDQQAHQSAMNDKNFGQRLQMSAAGSMAHSVA</sequence>
<evidence type="ECO:0000313" key="15">
    <source>
        <dbReference type="EMBL" id="QIS87995.1"/>
    </source>
</evidence>
<feature type="domain" description="SF3 helicase" evidence="14">
    <location>
        <begin position="156"/>
        <end position="332"/>
    </location>
</feature>
<protein>
    <submittedName>
        <fullName evidence="15">RNA-dependent RNA polymerase</fullName>
    </submittedName>
</protein>
<keyword evidence="10" id="KW-0693">Viral RNA replication</keyword>
<keyword evidence="9" id="KW-0946">Virion</keyword>
<dbReference type="GO" id="GO:0003723">
    <property type="term" value="F:RNA binding"/>
    <property type="evidence" value="ECO:0007669"/>
    <property type="project" value="InterPro"/>
</dbReference>
<keyword evidence="7" id="KW-0788">Thiol protease</keyword>
<reference evidence="15" key="1">
    <citation type="submission" date="2020-01" db="EMBL/GenBank/DDBJ databases">
        <title>Sustained virome diversity in Antarctic penguins and their ticks: geographical connectedness and no evidence for low pathogen pressure.</title>
        <authorList>
            <person name="Wille M."/>
            <person name="Harvey E."/>
            <person name="Shi M."/>
            <person name="Gonzalez-Acuna D."/>
            <person name="Holmes E.C."/>
            <person name="Hurt A.C."/>
        </authorList>
    </citation>
    <scope>NUCLEOTIDE SEQUENCE</scope>
    <source>
        <strain evidence="15">Antarctic55</strain>
    </source>
</reference>
<dbReference type="GO" id="GO:0044423">
    <property type="term" value="C:virion component"/>
    <property type="evidence" value="ECO:0007669"/>
    <property type="project" value="UniProtKB-KW"/>
</dbReference>
<evidence type="ECO:0000256" key="1">
    <source>
        <dbReference type="ARBA" id="ARBA00004328"/>
    </source>
</evidence>
<feature type="transmembrane region" description="Helical" evidence="13">
    <location>
        <begin position="700"/>
        <end position="720"/>
    </location>
</feature>
<dbReference type="Gene3D" id="3.30.70.270">
    <property type="match status" value="1"/>
</dbReference>
<evidence type="ECO:0000256" key="2">
    <source>
        <dbReference type="ARBA" id="ARBA00022670"/>
    </source>
</evidence>
<evidence type="ECO:0000256" key="7">
    <source>
        <dbReference type="ARBA" id="ARBA00022807"/>
    </source>
</evidence>
<feature type="transmembrane region" description="Helical" evidence="13">
    <location>
        <begin position="848"/>
        <end position="870"/>
    </location>
</feature>
<keyword evidence="3" id="KW-0808">Transferase</keyword>
<keyword evidence="5" id="KW-0547">Nucleotide-binding</keyword>
<dbReference type="SUPFAM" id="SSF52540">
    <property type="entry name" value="P-loop containing nucleoside triphosphate hydrolases"/>
    <property type="match status" value="1"/>
</dbReference>
<keyword evidence="2" id="KW-0645">Protease</keyword>
<dbReference type="GO" id="GO:0003968">
    <property type="term" value="F:RNA-directed RNA polymerase activity"/>
    <property type="evidence" value="ECO:0007669"/>
    <property type="project" value="UniProtKB-KW"/>
</dbReference>
<keyword evidence="13" id="KW-0472">Membrane</keyword>
<dbReference type="InterPro" id="IPR029053">
    <property type="entry name" value="Viral_coat"/>
</dbReference>
<evidence type="ECO:0000256" key="5">
    <source>
        <dbReference type="ARBA" id="ARBA00022741"/>
    </source>
</evidence>
<dbReference type="InterPro" id="IPR009003">
    <property type="entry name" value="Peptidase_S1_PA"/>
</dbReference>
<dbReference type="InterPro" id="IPR001205">
    <property type="entry name" value="RNA-dir_pol_C"/>
</dbReference>
<dbReference type="GO" id="GO:0005524">
    <property type="term" value="F:ATP binding"/>
    <property type="evidence" value="ECO:0007669"/>
    <property type="project" value="UniProtKB-KW"/>
</dbReference>
<keyword evidence="15" id="KW-0696">RNA-directed RNA polymerase</keyword>
<evidence type="ECO:0000256" key="10">
    <source>
        <dbReference type="ARBA" id="ARBA00022953"/>
    </source>
</evidence>
<accession>A0A6H0DIJ1</accession>
<evidence type="ECO:0000256" key="12">
    <source>
        <dbReference type="SAM" id="MobiDB-lite"/>
    </source>
</evidence>
<evidence type="ECO:0000259" key="14">
    <source>
        <dbReference type="PROSITE" id="PS51218"/>
    </source>
</evidence>
<dbReference type="InterPro" id="IPR000605">
    <property type="entry name" value="Helicase_SF3_ssDNA/RNA_vir"/>
</dbReference>
<evidence type="ECO:0000256" key="6">
    <source>
        <dbReference type="ARBA" id="ARBA00022801"/>
    </source>
</evidence>
<dbReference type="Gene3D" id="2.60.120.20">
    <property type="match status" value="1"/>
</dbReference>
<dbReference type="GO" id="GO:0006351">
    <property type="term" value="P:DNA-templated transcription"/>
    <property type="evidence" value="ECO:0007669"/>
    <property type="project" value="InterPro"/>
</dbReference>
<dbReference type="InterPro" id="IPR027417">
    <property type="entry name" value="P-loop_NTPase"/>
</dbReference>
<evidence type="ECO:0000256" key="8">
    <source>
        <dbReference type="ARBA" id="ARBA00022840"/>
    </source>
</evidence>
<keyword evidence="4" id="KW-0548">Nucleotidyltransferase</keyword>
<organism evidence="15">
    <name type="scientific">Averyanov virus</name>
    <dbReference type="NCBI Taxonomy" id="2707194"/>
    <lineage>
        <taxon>Viruses</taxon>
        <taxon>Riboviria</taxon>
    </lineage>
</organism>
<dbReference type="Pfam" id="PF00680">
    <property type="entry name" value="RdRP_1"/>
    <property type="match status" value="1"/>
</dbReference>
<proteinExistence type="predicted"/>
<dbReference type="SUPFAM" id="SSF50494">
    <property type="entry name" value="Trypsin-like serine proteases"/>
    <property type="match status" value="1"/>
</dbReference>
<dbReference type="InterPro" id="IPR043128">
    <property type="entry name" value="Rev_trsase/Diguanyl_cyclase"/>
</dbReference>
<comment type="subcellular location">
    <subcellularLocation>
        <location evidence="1">Virion</location>
    </subcellularLocation>
</comment>
<dbReference type="GO" id="GO:0006508">
    <property type="term" value="P:proteolysis"/>
    <property type="evidence" value="ECO:0007669"/>
    <property type="project" value="UniProtKB-KW"/>
</dbReference>
<keyword evidence="8" id="KW-0067">ATP-binding</keyword>